<accession>A0A395INK0</accession>
<name>A0A395INK0_9HELO</name>
<organism evidence="2 3">
    <name type="scientific">Monilinia fructigena</name>
    <dbReference type="NCBI Taxonomy" id="38457"/>
    <lineage>
        <taxon>Eukaryota</taxon>
        <taxon>Fungi</taxon>
        <taxon>Dikarya</taxon>
        <taxon>Ascomycota</taxon>
        <taxon>Pezizomycotina</taxon>
        <taxon>Leotiomycetes</taxon>
        <taxon>Helotiales</taxon>
        <taxon>Sclerotiniaceae</taxon>
        <taxon>Monilinia</taxon>
    </lineage>
</organism>
<protein>
    <submittedName>
        <fullName evidence="2">Uncharacterized protein</fullName>
    </submittedName>
</protein>
<keyword evidence="3" id="KW-1185">Reference proteome</keyword>
<evidence type="ECO:0000313" key="3">
    <source>
        <dbReference type="Proteomes" id="UP000249056"/>
    </source>
</evidence>
<dbReference type="OrthoDB" id="3548920at2759"/>
<dbReference type="AlphaFoldDB" id="A0A395INK0"/>
<comment type="caution">
    <text evidence="2">The sequence shown here is derived from an EMBL/GenBank/DDBJ whole genome shotgun (WGS) entry which is preliminary data.</text>
</comment>
<feature type="region of interest" description="Disordered" evidence="1">
    <location>
        <begin position="23"/>
        <end position="76"/>
    </location>
</feature>
<proteinExistence type="predicted"/>
<dbReference type="EMBL" id="QKRW01000028">
    <property type="protein sequence ID" value="RAL61895.1"/>
    <property type="molecule type" value="Genomic_DNA"/>
</dbReference>
<reference evidence="2 3" key="1">
    <citation type="submission" date="2018-06" db="EMBL/GenBank/DDBJ databases">
        <title>Genome Sequence of the Brown Rot Fungal Pathogen Monilinia fructigena.</title>
        <authorList>
            <person name="Landi L."/>
            <person name="De Miccolis Angelini R.M."/>
            <person name="Pollastro S."/>
            <person name="Abate D."/>
            <person name="Faretra F."/>
            <person name="Romanazzi G."/>
        </authorList>
    </citation>
    <scope>NUCLEOTIDE SEQUENCE [LARGE SCALE GENOMIC DNA]</scope>
    <source>
        <strain evidence="2 3">Mfrg269</strain>
    </source>
</reference>
<sequence>MASSTSGTQKYDLDMSKVDEEKKRKYKIPYTKAPKVESGHEFDDSQEDEKCQTLYLRSKNADGSRSKSKSYYDGESSDYVSTKKAKFTTTKFPPPKQPAIFKLSFQPPSIRAIRKRLTEETRKAQVCDRESV</sequence>
<dbReference type="Proteomes" id="UP000249056">
    <property type="component" value="Unassembled WGS sequence"/>
</dbReference>
<feature type="compositionally biased region" description="Basic and acidic residues" evidence="1">
    <location>
        <begin position="34"/>
        <end position="51"/>
    </location>
</feature>
<evidence type="ECO:0000313" key="2">
    <source>
        <dbReference type="EMBL" id="RAL61895.1"/>
    </source>
</evidence>
<gene>
    <name evidence="2" type="ORF">DID88_002959</name>
</gene>
<evidence type="ECO:0000256" key="1">
    <source>
        <dbReference type="SAM" id="MobiDB-lite"/>
    </source>
</evidence>